<dbReference type="RefSeq" id="WP_254013949.1">
    <property type="nucleotide sequence ID" value="NZ_JAMZMM010000295.1"/>
</dbReference>
<dbReference type="EMBL" id="JAMZMM010000295">
    <property type="protein sequence ID" value="MCP2731204.1"/>
    <property type="molecule type" value="Genomic_DNA"/>
</dbReference>
<proteinExistence type="predicted"/>
<dbReference type="Proteomes" id="UP001204953">
    <property type="component" value="Unassembled WGS sequence"/>
</dbReference>
<keyword evidence="2" id="KW-1185">Reference proteome</keyword>
<organism evidence="1 2">
    <name type="scientific">Limnofasciculus baicalensis BBK-W-15</name>
    <dbReference type="NCBI Taxonomy" id="2699891"/>
    <lineage>
        <taxon>Bacteria</taxon>
        <taxon>Bacillati</taxon>
        <taxon>Cyanobacteriota</taxon>
        <taxon>Cyanophyceae</taxon>
        <taxon>Coleofasciculales</taxon>
        <taxon>Coleofasciculaceae</taxon>
        <taxon>Limnofasciculus</taxon>
        <taxon>Limnofasciculus baicalensis</taxon>
    </lineage>
</organism>
<gene>
    <name evidence="1" type="ORF">NJ959_22530</name>
</gene>
<accession>A0AAE3KPD5</accession>
<dbReference type="AlphaFoldDB" id="A0AAE3KPD5"/>
<comment type="caution">
    <text evidence="1">The sequence shown here is derived from an EMBL/GenBank/DDBJ whole genome shotgun (WGS) entry which is preliminary data.</text>
</comment>
<evidence type="ECO:0000313" key="2">
    <source>
        <dbReference type="Proteomes" id="UP001204953"/>
    </source>
</evidence>
<protein>
    <submittedName>
        <fullName evidence="1">Uncharacterized protein</fullName>
    </submittedName>
</protein>
<evidence type="ECO:0000313" key="1">
    <source>
        <dbReference type="EMBL" id="MCP2731204.1"/>
    </source>
</evidence>
<name>A0AAE3KPD5_9CYAN</name>
<reference evidence="1" key="1">
    <citation type="submission" date="2022-06" db="EMBL/GenBank/DDBJ databases">
        <title>New cyanobacteria of genus Symplocastrum in benthos of Lake Baikal.</title>
        <authorList>
            <person name="Sorokovikova E."/>
            <person name="Tikhonova I."/>
            <person name="Krasnopeev A."/>
            <person name="Evseev P."/>
            <person name="Gladkikh A."/>
            <person name="Belykh O."/>
        </authorList>
    </citation>
    <scope>NUCLEOTIDE SEQUENCE</scope>
    <source>
        <strain evidence="1">BBK-W-15</strain>
    </source>
</reference>
<sequence length="261" mass="27172">MNFLNSAKLAVLGTVGLSAIGFLGVVNPAEAATVVAGSDYLSSPAGLSFYDFPGIGIVNFQGLPIGPGDTDTIIKRQDCVFSGSSCHTDIEMTDLSLVSTEAINIGGSFFDIFVSLTPQTTSNGKMWINDDGTFSSELNVLFDVSFAPQGSGIGSASCILQNCSFADILTASGQWGSQPPAGAVIVKGLVGNQDANLHTNLSLGDSDFFLAGIVDHDHKTFAGKHRVVVAKTPEPSSALATIFIGLGAMFGLRKNRKSQKD</sequence>